<protein>
    <submittedName>
        <fullName evidence="1">3D-(3,5/4)-trihydroxycyclohexane-1,2-dione hydrolase</fullName>
    </submittedName>
</protein>
<evidence type="ECO:0000313" key="2">
    <source>
        <dbReference type="Proteomes" id="UP000727407"/>
    </source>
</evidence>
<keyword evidence="2" id="KW-1185">Reference proteome</keyword>
<dbReference type="GO" id="GO:0016787">
    <property type="term" value="F:hydrolase activity"/>
    <property type="evidence" value="ECO:0007669"/>
    <property type="project" value="UniProtKB-KW"/>
</dbReference>
<dbReference type="AlphaFoldDB" id="A0A8J4TPA4"/>
<dbReference type="EMBL" id="QNUK01000103">
    <property type="protein sequence ID" value="KAF5901826.1"/>
    <property type="molecule type" value="Genomic_DNA"/>
</dbReference>
<dbReference type="Proteomes" id="UP000727407">
    <property type="component" value="Unassembled WGS sequence"/>
</dbReference>
<name>A0A8J4TPA4_CLAMG</name>
<proteinExistence type="predicted"/>
<accession>A0A8J4TPA4</accession>
<keyword evidence="1" id="KW-0378">Hydrolase</keyword>
<feature type="non-terminal residue" evidence="1">
    <location>
        <position position="52"/>
    </location>
</feature>
<evidence type="ECO:0000313" key="1">
    <source>
        <dbReference type="EMBL" id="KAF5901826.1"/>
    </source>
</evidence>
<sequence>MVEVIEVPGSLAFVMVCDCDLFGHGLLIGLGEAEMLSSAPRTEDFFLAKVSK</sequence>
<comment type="caution">
    <text evidence="1">The sequence shown here is derived from an EMBL/GenBank/DDBJ whole genome shotgun (WGS) entry which is preliminary data.</text>
</comment>
<gene>
    <name evidence="1" type="primary">iolD</name>
    <name evidence="1" type="ORF">DAT39_008440</name>
</gene>
<organism evidence="1 2">
    <name type="scientific">Clarias magur</name>
    <name type="common">Asian catfish</name>
    <name type="synonym">Macropteronotus magur</name>
    <dbReference type="NCBI Taxonomy" id="1594786"/>
    <lineage>
        <taxon>Eukaryota</taxon>
        <taxon>Metazoa</taxon>
        <taxon>Chordata</taxon>
        <taxon>Craniata</taxon>
        <taxon>Vertebrata</taxon>
        <taxon>Euteleostomi</taxon>
        <taxon>Actinopterygii</taxon>
        <taxon>Neopterygii</taxon>
        <taxon>Teleostei</taxon>
        <taxon>Ostariophysi</taxon>
        <taxon>Siluriformes</taxon>
        <taxon>Clariidae</taxon>
        <taxon>Clarias</taxon>
    </lineage>
</organism>
<reference evidence="1" key="1">
    <citation type="submission" date="2020-07" db="EMBL/GenBank/DDBJ databases">
        <title>Clarias magur genome sequencing, assembly and annotation.</title>
        <authorList>
            <person name="Kushwaha B."/>
            <person name="Kumar R."/>
            <person name="Das P."/>
            <person name="Joshi C.G."/>
            <person name="Kumar D."/>
            <person name="Nagpure N.S."/>
            <person name="Pandey M."/>
            <person name="Agarwal S."/>
            <person name="Srivastava S."/>
            <person name="Singh M."/>
            <person name="Sahoo L."/>
            <person name="Jayasankar P."/>
            <person name="Meher P.K."/>
            <person name="Koringa P.G."/>
            <person name="Iquebal M.A."/>
            <person name="Das S.P."/>
            <person name="Bit A."/>
            <person name="Patnaik S."/>
            <person name="Patel N."/>
            <person name="Shah T.M."/>
            <person name="Hinsu A."/>
            <person name="Jena J.K."/>
        </authorList>
    </citation>
    <scope>NUCLEOTIDE SEQUENCE</scope>
    <source>
        <strain evidence="1">CIFAMagur01</strain>
        <tissue evidence="1">Testis</tissue>
    </source>
</reference>